<sequence>MPRADGSAESNRAALIPRFAARRQRHKAKPWIRFTHETIQTFRKRGILLKRLLTITLFLLGAGSLDAVEHRVDASTLTGKVMCGYQGWFSCEGDGNQMGWTHWARNPRKPFAPENVTVDLWPDLAEFSPEEKYATGFTHGDGRVAEVFSSTNRQTVLRHFQWMQTYGIDGVFAQRFANGLKNETLKRQKDTVLENVRQGADQYGRVFAVMYDLSGLRAGQVAHVWQDWSELRKNQKVTNSPGYLHHEGKPLVAVWGVGFSDDRQYSLAECHELVRQLKADGCAVMLGVPSWWREGIRDAVDDPALREVLKQADVLSPWTIGRYQTPQEATRHADRVWQPDQKWCTNREIDFLPVVYPGFSWHNLKGAPLDAIPRLKGEFLWSQIVSAQRIGSRMIYVAMFDEVDEGTAIFKCSNDPPTGNGGRFLTYEGLPSDHYLRLVGEASKLLRGEVPPTFPVWK</sequence>
<evidence type="ECO:0000313" key="2">
    <source>
        <dbReference type="Proteomes" id="UP000315082"/>
    </source>
</evidence>
<keyword evidence="2" id="KW-1185">Reference proteome</keyword>
<evidence type="ECO:0000313" key="1">
    <source>
        <dbReference type="EMBL" id="QDV68798.1"/>
    </source>
</evidence>
<protein>
    <recommendedName>
        <fullName evidence="3">Xylosidase/arabinosidase</fullName>
    </recommendedName>
</protein>
<accession>A0A518JTF2</accession>
<dbReference type="EMBL" id="CP036348">
    <property type="protein sequence ID" value="QDV68798.1"/>
    <property type="molecule type" value="Genomic_DNA"/>
</dbReference>
<dbReference type="AlphaFoldDB" id="A0A518JTF2"/>
<gene>
    <name evidence="1" type="ORF">Poly24_25110</name>
</gene>
<evidence type="ECO:0008006" key="3">
    <source>
        <dbReference type="Google" id="ProtNLM"/>
    </source>
</evidence>
<organism evidence="1 2">
    <name type="scientific">Rosistilla carotiformis</name>
    <dbReference type="NCBI Taxonomy" id="2528017"/>
    <lineage>
        <taxon>Bacteria</taxon>
        <taxon>Pseudomonadati</taxon>
        <taxon>Planctomycetota</taxon>
        <taxon>Planctomycetia</taxon>
        <taxon>Pirellulales</taxon>
        <taxon>Pirellulaceae</taxon>
        <taxon>Rosistilla</taxon>
    </lineage>
</organism>
<dbReference type="Proteomes" id="UP000315082">
    <property type="component" value="Chromosome"/>
</dbReference>
<name>A0A518JTF2_9BACT</name>
<proteinExistence type="predicted"/>
<dbReference type="Gene3D" id="3.20.20.80">
    <property type="entry name" value="Glycosidases"/>
    <property type="match status" value="1"/>
</dbReference>
<dbReference type="CDD" id="cd11576">
    <property type="entry name" value="GH99_GH71_like_2"/>
    <property type="match status" value="1"/>
</dbReference>
<dbReference type="KEGG" id="rcf:Poly24_25110"/>
<reference evidence="1 2" key="1">
    <citation type="submission" date="2019-02" db="EMBL/GenBank/DDBJ databases">
        <title>Deep-cultivation of Planctomycetes and their phenomic and genomic characterization uncovers novel biology.</title>
        <authorList>
            <person name="Wiegand S."/>
            <person name="Jogler M."/>
            <person name="Boedeker C."/>
            <person name="Pinto D."/>
            <person name="Vollmers J."/>
            <person name="Rivas-Marin E."/>
            <person name="Kohn T."/>
            <person name="Peeters S.H."/>
            <person name="Heuer A."/>
            <person name="Rast P."/>
            <person name="Oberbeckmann S."/>
            <person name="Bunk B."/>
            <person name="Jeske O."/>
            <person name="Meyerdierks A."/>
            <person name="Storesund J.E."/>
            <person name="Kallscheuer N."/>
            <person name="Luecker S."/>
            <person name="Lage O.M."/>
            <person name="Pohl T."/>
            <person name="Merkel B.J."/>
            <person name="Hornburger P."/>
            <person name="Mueller R.-W."/>
            <person name="Bruemmer F."/>
            <person name="Labrenz M."/>
            <person name="Spormann A.M."/>
            <person name="Op den Camp H."/>
            <person name="Overmann J."/>
            <person name="Amann R."/>
            <person name="Jetten M.S.M."/>
            <person name="Mascher T."/>
            <person name="Medema M.H."/>
            <person name="Devos D.P."/>
            <person name="Kaster A.-K."/>
            <person name="Ovreas L."/>
            <person name="Rohde M."/>
            <person name="Galperin M.Y."/>
            <person name="Jogler C."/>
        </authorList>
    </citation>
    <scope>NUCLEOTIDE SEQUENCE [LARGE SCALE GENOMIC DNA]</scope>
    <source>
        <strain evidence="1 2">Poly24</strain>
    </source>
</reference>